<dbReference type="EMBL" id="CM009754">
    <property type="protein sequence ID" value="PUZ50050.1"/>
    <property type="molecule type" value="Genomic_DNA"/>
</dbReference>
<evidence type="ECO:0000313" key="2">
    <source>
        <dbReference type="EMBL" id="PUZ50050.1"/>
    </source>
</evidence>
<protein>
    <submittedName>
        <fullName evidence="2">Uncharacterized protein</fullName>
    </submittedName>
</protein>
<dbReference type="Gramene" id="PUZ50050">
    <property type="protein sequence ID" value="PUZ50050"/>
    <property type="gene ID" value="GQ55_6G028200"/>
</dbReference>
<feature type="region of interest" description="Disordered" evidence="1">
    <location>
        <begin position="1"/>
        <end position="33"/>
    </location>
</feature>
<keyword evidence="3" id="KW-1185">Reference proteome</keyword>
<evidence type="ECO:0000313" key="3">
    <source>
        <dbReference type="Proteomes" id="UP000244336"/>
    </source>
</evidence>
<evidence type="ECO:0000256" key="1">
    <source>
        <dbReference type="SAM" id="MobiDB-lite"/>
    </source>
</evidence>
<accession>A0A2T7D3B4</accession>
<organism evidence="2 3">
    <name type="scientific">Panicum hallii var. hallii</name>
    <dbReference type="NCBI Taxonomy" id="1504633"/>
    <lineage>
        <taxon>Eukaryota</taxon>
        <taxon>Viridiplantae</taxon>
        <taxon>Streptophyta</taxon>
        <taxon>Embryophyta</taxon>
        <taxon>Tracheophyta</taxon>
        <taxon>Spermatophyta</taxon>
        <taxon>Magnoliopsida</taxon>
        <taxon>Liliopsida</taxon>
        <taxon>Poales</taxon>
        <taxon>Poaceae</taxon>
        <taxon>PACMAD clade</taxon>
        <taxon>Panicoideae</taxon>
        <taxon>Panicodae</taxon>
        <taxon>Paniceae</taxon>
        <taxon>Panicinae</taxon>
        <taxon>Panicum</taxon>
        <taxon>Panicum sect. Panicum</taxon>
    </lineage>
</organism>
<proteinExistence type="predicted"/>
<dbReference type="Proteomes" id="UP000244336">
    <property type="component" value="Chromosome 6"/>
</dbReference>
<name>A0A2T7D3B4_9POAL</name>
<dbReference type="AlphaFoldDB" id="A0A2T7D3B4"/>
<sequence>MSGFAAAEESASRSPFIRRSPLPCAGAHSSSPRYGDLISRFAVTGSARPRRRSSAGVVLRPQVLIGAYLYNNREVFAYIRIAINNRDPI</sequence>
<reference evidence="2 3" key="1">
    <citation type="submission" date="2018-04" db="EMBL/GenBank/DDBJ databases">
        <title>WGS assembly of Panicum hallii var. hallii HAL2.</title>
        <authorList>
            <person name="Lovell J."/>
            <person name="Jenkins J."/>
            <person name="Lowry D."/>
            <person name="Mamidi S."/>
            <person name="Sreedasyam A."/>
            <person name="Weng X."/>
            <person name="Barry K."/>
            <person name="Bonette J."/>
            <person name="Campitelli B."/>
            <person name="Daum C."/>
            <person name="Gordon S."/>
            <person name="Gould B."/>
            <person name="Lipzen A."/>
            <person name="MacQueen A."/>
            <person name="Palacio-Mejia J."/>
            <person name="Plott C."/>
            <person name="Shakirov E."/>
            <person name="Shu S."/>
            <person name="Yoshinaga Y."/>
            <person name="Zane M."/>
            <person name="Rokhsar D."/>
            <person name="Grimwood J."/>
            <person name="Schmutz J."/>
            <person name="Juenger T."/>
        </authorList>
    </citation>
    <scope>NUCLEOTIDE SEQUENCE [LARGE SCALE GENOMIC DNA]</scope>
    <source>
        <strain evidence="3">cv. HAL2</strain>
    </source>
</reference>
<gene>
    <name evidence="2" type="ORF">GQ55_6G028200</name>
</gene>